<gene>
    <name evidence="2" type="ORF">NEOCIP111885_04040</name>
</gene>
<dbReference type="PROSITE" id="PS50965">
    <property type="entry name" value="NERD"/>
    <property type="match status" value="1"/>
</dbReference>
<evidence type="ECO:0000259" key="1">
    <source>
        <dbReference type="PROSITE" id="PS50965"/>
    </source>
</evidence>
<keyword evidence="3" id="KW-1185">Reference proteome</keyword>
<proteinExistence type="predicted"/>
<evidence type="ECO:0000313" key="3">
    <source>
        <dbReference type="Proteomes" id="UP000789845"/>
    </source>
</evidence>
<evidence type="ECO:0000313" key="2">
    <source>
        <dbReference type="EMBL" id="CAG9610285.1"/>
    </source>
</evidence>
<organism evidence="2 3">
    <name type="scientific">Pseudoneobacillus rhizosphaerae</name>
    <dbReference type="NCBI Taxonomy" id="2880968"/>
    <lineage>
        <taxon>Bacteria</taxon>
        <taxon>Bacillati</taxon>
        <taxon>Bacillota</taxon>
        <taxon>Bacilli</taxon>
        <taxon>Bacillales</taxon>
        <taxon>Bacillaceae</taxon>
        <taxon>Pseudoneobacillus</taxon>
    </lineage>
</organism>
<dbReference type="RefSeq" id="WP_230498548.1">
    <property type="nucleotide sequence ID" value="NZ_CAKJTG010000032.1"/>
</dbReference>
<feature type="domain" description="NERD" evidence="1">
    <location>
        <begin position="51"/>
        <end position="168"/>
    </location>
</feature>
<dbReference type="InterPro" id="IPR011528">
    <property type="entry name" value="NERD"/>
</dbReference>
<dbReference type="Proteomes" id="UP000789845">
    <property type="component" value="Unassembled WGS sequence"/>
</dbReference>
<accession>A0A9C7GDQ7</accession>
<protein>
    <recommendedName>
        <fullName evidence="1">NERD domain-containing protein</fullName>
    </recommendedName>
</protein>
<sequence length="336" mass="38647">MSTSKLLDYSNVKKVRSPNLQLQGLIAAQRRLLNTHPSVPLISSNQSSLQAGIGGEDRVANELSKHTFFMENFIFHDLSLYYYSKYQMDTFFLTRYYAIIFEVKNLAGTLCFLDNPPQLIQKKDNGEINGYDSPAAQVERYGELMTLWFGSRKISLPIYRVVVLAYPKQKVERPPSKTKILFPSLISSYIRNIPLDKIWLDNETFNWLSSELVNRHQFYIPAPICETFNISTSDVRTGVLCKTCGQLGMKKTIRSWKCIHCGSQDHLAHLPAIKDWFLIMGSKMTNTDCREFLHVDRRTATRILASMELLSEGTFKNRTYLMDFEGLLRTGKLLEL</sequence>
<name>A0A9C7GDQ7_9BACI</name>
<dbReference type="AlphaFoldDB" id="A0A9C7GDQ7"/>
<dbReference type="EMBL" id="CAKJTG010000032">
    <property type="protein sequence ID" value="CAG9610285.1"/>
    <property type="molecule type" value="Genomic_DNA"/>
</dbReference>
<comment type="caution">
    <text evidence="2">The sequence shown here is derived from an EMBL/GenBank/DDBJ whole genome shotgun (WGS) entry which is preliminary data.</text>
</comment>
<reference evidence="2" key="1">
    <citation type="submission" date="2021-10" db="EMBL/GenBank/DDBJ databases">
        <authorList>
            <person name="Criscuolo A."/>
        </authorList>
    </citation>
    <scope>NUCLEOTIDE SEQUENCE</scope>
    <source>
        <strain evidence="2">CIP111885</strain>
    </source>
</reference>
<dbReference type="Pfam" id="PF08378">
    <property type="entry name" value="NERD"/>
    <property type="match status" value="1"/>
</dbReference>